<reference evidence="1" key="1">
    <citation type="submission" date="2021-06" db="EMBL/GenBank/DDBJ databases">
        <authorList>
            <person name="Kallberg Y."/>
            <person name="Tangrot J."/>
            <person name="Rosling A."/>
        </authorList>
    </citation>
    <scope>NUCLEOTIDE SEQUENCE</scope>
    <source>
        <strain evidence="1">IA702</strain>
    </source>
</reference>
<comment type="caution">
    <text evidence="1">The sequence shown here is derived from an EMBL/GenBank/DDBJ whole genome shotgun (WGS) entry which is preliminary data.</text>
</comment>
<proteinExistence type="predicted"/>
<feature type="non-terminal residue" evidence="1">
    <location>
        <position position="1"/>
    </location>
</feature>
<name>A0A9N9GCA5_9GLOM</name>
<dbReference type="EMBL" id="CAJVPJ010001567">
    <property type="protein sequence ID" value="CAG8596265.1"/>
    <property type="molecule type" value="Genomic_DNA"/>
</dbReference>
<dbReference type="AlphaFoldDB" id="A0A9N9GCA5"/>
<sequence>KIYLRMLQSHTDDIAGQSVEVVEEEEVKAFTYSRIYALCVGFYAYRYFIVCAIKELRLKYQFFEYYIFARDAIRAESERFATIDWPEIPFLLLHIRFKLP</sequence>
<evidence type="ECO:0000313" key="1">
    <source>
        <dbReference type="EMBL" id="CAG8596265.1"/>
    </source>
</evidence>
<organism evidence="1 2">
    <name type="scientific">Paraglomus occultum</name>
    <dbReference type="NCBI Taxonomy" id="144539"/>
    <lineage>
        <taxon>Eukaryota</taxon>
        <taxon>Fungi</taxon>
        <taxon>Fungi incertae sedis</taxon>
        <taxon>Mucoromycota</taxon>
        <taxon>Glomeromycotina</taxon>
        <taxon>Glomeromycetes</taxon>
        <taxon>Paraglomerales</taxon>
        <taxon>Paraglomeraceae</taxon>
        <taxon>Paraglomus</taxon>
    </lineage>
</organism>
<accession>A0A9N9GCA5</accession>
<evidence type="ECO:0000313" key="2">
    <source>
        <dbReference type="Proteomes" id="UP000789572"/>
    </source>
</evidence>
<protein>
    <submittedName>
        <fullName evidence="1">6743_t:CDS:1</fullName>
    </submittedName>
</protein>
<dbReference type="Proteomes" id="UP000789572">
    <property type="component" value="Unassembled WGS sequence"/>
</dbReference>
<keyword evidence="2" id="KW-1185">Reference proteome</keyword>
<gene>
    <name evidence="1" type="ORF">POCULU_LOCUS7231</name>
</gene>